<protein>
    <submittedName>
        <fullName evidence="4">Titin</fullName>
    </submittedName>
</protein>
<feature type="domain" description="Ig-like" evidence="3">
    <location>
        <begin position="289"/>
        <end position="382"/>
    </location>
</feature>
<sequence length="761" mass="83852">MATKTVSPATYAAGNAHTEPQILSPLEGITEVPEGEPVHLELRVSPPGDLQVQWFRDGHPLSAGSRFNTNVERGIVSLDVIYTLPEDGGMYSCVIANPFGMVKCDPVMVNVLAEVDAAQDQMDAQWADRYEATSAPIREYERDQRNQPKSPPQFAQQPVISSSDVLEGEPIRIEAQLVPTSDVTLHVEWLRDGQPVGTGSRFNAVLDRGLIVLEIGYCLAEDSGHYVCVASNALGREESHPVELRCIPEERVVTKSILDQASINHLRQLEEPGEEHSYYTGDEKQGIPPQFKGPIEPASVQVTEDEPVTFSVPVDGGNGDRLTVEWRRDNQIVKTGSRITGMVELGIASLKIHYTQPTDAGVYTCHIATEFGQADSQPASLQCEVSGTIIAASQLPGDKERGLQAIEAIEALLHAPRGAAFEEDGPLGAPQILQDLQPIGEVEEGTAVHFEVHVEPSNDPSLIVHWHKDDDLLTTGTRFRVTNDRGVATLDLVYTIPEDSGEYWCKVQNAVGQTDSQRVSMKCLPSAAIITQSNLMQGSEGYNLIKAIEEAAETVGGEYRYQEEEEPDSQPNFDVKPQAATISEGSPVRFLVRVSGKPTPRLTWYLNDQVVEPDSLTKIYTDGAINYLEMVRCPALQGSNALRVVAENPLGRAEAETILSVTLAEDYRPDLKHVQPENPFKKMMVLRKVDCTPELNKALTRTKPSAQAIAEMERGTEMKARNYRSPEVLEAERMLDQLALNLRKSEVKRPNTADYQQTNHQ</sequence>
<dbReference type="Gene3D" id="2.60.40.10">
    <property type="entry name" value="Immunoglobulins"/>
    <property type="match status" value="5"/>
</dbReference>
<keyword evidence="2" id="KW-1015">Disulfide bond</keyword>
<name>A0A4E0RLW0_FASHE</name>
<dbReference type="PANTHER" id="PTHR45080:SF8">
    <property type="entry name" value="IG-LIKE DOMAIN-CONTAINING PROTEIN"/>
    <property type="match status" value="1"/>
</dbReference>
<evidence type="ECO:0000313" key="5">
    <source>
        <dbReference type="Proteomes" id="UP000230066"/>
    </source>
</evidence>
<dbReference type="EMBL" id="JXXN02000149">
    <property type="protein sequence ID" value="THD28453.1"/>
    <property type="molecule type" value="Genomic_DNA"/>
</dbReference>
<dbReference type="SMART" id="SM00408">
    <property type="entry name" value="IGc2"/>
    <property type="match status" value="4"/>
</dbReference>
<dbReference type="CDD" id="cd00096">
    <property type="entry name" value="Ig"/>
    <property type="match status" value="2"/>
</dbReference>
<evidence type="ECO:0000313" key="4">
    <source>
        <dbReference type="EMBL" id="THD28453.1"/>
    </source>
</evidence>
<dbReference type="PROSITE" id="PS50835">
    <property type="entry name" value="IG_LIKE"/>
    <property type="match status" value="4"/>
</dbReference>
<dbReference type="AlphaFoldDB" id="A0A4E0RLW0"/>
<feature type="domain" description="Ig-like" evidence="3">
    <location>
        <begin position="430"/>
        <end position="520"/>
    </location>
</feature>
<dbReference type="InterPro" id="IPR007110">
    <property type="entry name" value="Ig-like_dom"/>
</dbReference>
<dbReference type="GO" id="GO:0005886">
    <property type="term" value="C:plasma membrane"/>
    <property type="evidence" value="ECO:0007669"/>
    <property type="project" value="TreeGrafter"/>
</dbReference>
<accession>A0A4E0RLW0</accession>
<reference evidence="4" key="1">
    <citation type="submission" date="2019-03" db="EMBL/GenBank/DDBJ databases">
        <title>Improved annotation for the trematode Fasciola hepatica.</title>
        <authorList>
            <person name="Choi Y.-J."/>
            <person name="Martin J."/>
            <person name="Mitreva M."/>
        </authorList>
    </citation>
    <scope>NUCLEOTIDE SEQUENCE [LARGE SCALE GENOMIC DNA]</scope>
</reference>
<dbReference type="Pfam" id="PF07679">
    <property type="entry name" value="I-set"/>
    <property type="match status" value="5"/>
</dbReference>
<evidence type="ECO:0000256" key="2">
    <source>
        <dbReference type="ARBA" id="ARBA00023157"/>
    </source>
</evidence>
<evidence type="ECO:0000256" key="1">
    <source>
        <dbReference type="ARBA" id="ARBA00022729"/>
    </source>
</evidence>
<keyword evidence="1" id="KW-0732">Signal</keyword>
<dbReference type="InterPro" id="IPR050958">
    <property type="entry name" value="Cell_Adh-Cytoskel_Orgn"/>
</dbReference>
<dbReference type="GO" id="GO:0007156">
    <property type="term" value="P:homophilic cell adhesion via plasma membrane adhesion molecules"/>
    <property type="evidence" value="ECO:0007669"/>
    <property type="project" value="TreeGrafter"/>
</dbReference>
<feature type="domain" description="Ig-like" evidence="3">
    <location>
        <begin position="20"/>
        <end position="97"/>
    </location>
</feature>
<dbReference type="InterPro" id="IPR003599">
    <property type="entry name" value="Ig_sub"/>
</dbReference>
<proteinExistence type="predicted"/>
<dbReference type="InterPro" id="IPR013783">
    <property type="entry name" value="Ig-like_fold"/>
</dbReference>
<comment type="caution">
    <text evidence="4">The sequence shown here is derived from an EMBL/GenBank/DDBJ whole genome shotgun (WGS) entry which is preliminary data.</text>
</comment>
<dbReference type="SUPFAM" id="SSF48726">
    <property type="entry name" value="Immunoglobulin"/>
    <property type="match status" value="5"/>
</dbReference>
<dbReference type="InterPro" id="IPR036179">
    <property type="entry name" value="Ig-like_dom_sf"/>
</dbReference>
<dbReference type="InterPro" id="IPR013098">
    <property type="entry name" value="Ig_I-set"/>
</dbReference>
<dbReference type="GO" id="GO:0008046">
    <property type="term" value="F:axon guidance receptor activity"/>
    <property type="evidence" value="ECO:0007669"/>
    <property type="project" value="TreeGrafter"/>
</dbReference>
<organism evidence="4 5">
    <name type="scientific">Fasciola hepatica</name>
    <name type="common">Liver fluke</name>
    <dbReference type="NCBI Taxonomy" id="6192"/>
    <lineage>
        <taxon>Eukaryota</taxon>
        <taxon>Metazoa</taxon>
        <taxon>Spiralia</taxon>
        <taxon>Lophotrochozoa</taxon>
        <taxon>Platyhelminthes</taxon>
        <taxon>Trematoda</taxon>
        <taxon>Digenea</taxon>
        <taxon>Plagiorchiida</taxon>
        <taxon>Echinostomata</taxon>
        <taxon>Echinostomatoidea</taxon>
        <taxon>Fasciolidae</taxon>
        <taxon>Fasciola</taxon>
    </lineage>
</organism>
<dbReference type="GO" id="GO:0050808">
    <property type="term" value="P:synapse organization"/>
    <property type="evidence" value="ECO:0007669"/>
    <property type="project" value="TreeGrafter"/>
</dbReference>
<dbReference type="GO" id="GO:0043025">
    <property type="term" value="C:neuronal cell body"/>
    <property type="evidence" value="ECO:0007669"/>
    <property type="project" value="TreeGrafter"/>
</dbReference>
<gene>
    <name evidence="4" type="ORF">D915_000721</name>
</gene>
<dbReference type="Proteomes" id="UP000230066">
    <property type="component" value="Unassembled WGS sequence"/>
</dbReference>
<feature type="domain" description="Ig-like" evidence="3">
    <location>
        <begin position="152"/>
        <end position="243"/>
    </location>
</feature>
<dbReference type="InterPro" id="IPR003598">
    <property type="entry name" value="Ig_sub2"/>
</dbReference>
<dbReference type="GO" id="GO:0030424">
    <property type="term" value="C:axon"/>
    <property type="evidence" value="ECO:0007669"/>
    <property type="project" value="TreeGrafter"/>
</dbReference>
<evidence type="ECO:0000259" key="3">
    <source>
        <dbReference type="PROSITE" id="PS50835"/>
    </source>
</evidence>
<dbReference type="PANTHER" id="PTHR45080">
    <property type="entry name" value="CONTACTIN 5"/>
    <property type="match status" value="1"/>
</dbReference>
<dbReference type="SMART" id="SM00409">
    <property type="entry name" value="IG"/>
    <property type="match status" value="5"/>
</dbReference>
<keyword evidence="5" id="KW-1185">Reference proteome</keyword>